<dbReference type="Pfam" id="PF00872">
    <property type="entry name" value="Transposase_mut"/>
    <property type="match status" value="1"/>
</dbReference>
<keyword evidence="5 6" id="KW-0233">DNA recombination</keyword>
<keyword evidence="4 6" id="KW-0238">DNA-binding</keyword>
<sequence length="132" mass="14922">MTKSAIRKCLSDCLFVVKVRQDKRIINKSVYIALGVDLEGKKDVLGLWISENEGSKFRLSNSTEMKNRGLNDILIACSDNLTGMSEAIQSVYPKTEHQLCIVHQIRNSLKFVSYKHRKSLVTDLKPIYSACS</sequence>
<reference evidence="8" key="1">
    <citation type="journal article" date="2024" name="FEMS Microbiol. Lett.">
        <title>Genomic insights into Spiroplasma endosymbionts that induce male-killing and protective phenotypes in the pea aphid.</title>
        <authorList>
            <person name="Arai H."/>
            <person name="Legeai F."/>
            <person name="Kageyama D."/>
            <person name="Sugio A."/>
            <person name="Simon J.C."/>
        </authorList>
    </citation>
    <scope>NUCLEOTIDE SEQUENCE [LARGE SCALE GENOMIC DNA]</scope>
    <source>
        <strain evidence="8">sAp269</strain>
    </source>
</reference>
<comment type="function">
    <text evidence="1 6">Required for the transposition of the insertion element.</text>
</comment>
<evidence type="ECO:0000313" key="7">
    <source>
        <dbReference type="EMBL" id="BET37478.1"/>
    </source>
</evidence>
<evidence type="ECO:0000256" key="3">
    <source>
        <dbReference type="ARBA" id="ARBA00022578"/>
    </source>
</evidence>
<proteinExistence type="inferred from homology"/>
<dbReference type="InterPro" id="IPR001207">
    <property type="entry name" value="Transposase_mutator"/>
</dbReference>
<evidence type="ECO:0000313" key="8">
    <source>
        <dbReference type="Proteomes" id="UP001473424"/>
    </source>
</evidence>
<evidence type="ECO:0000256" key="1">
    <source>
        <dbReference type="ARBA" id="ARBA00002190"/>
    </source>
</evidence>
<dbReference type="PANTHER" id="PTHR33217:SF5">
    <property type="entry name" value="MUTATOR FAMILY TRANSPOSASE"/>
    <property type="match status" value="1"/>
</dbReference>
<evidence type="ECO:0000256" key="6">
    <source>
        <dbReference type="RuleBase" id="RU365089"/>
    </source>
</evidence>
<evidence type="ECO:0000256" key="4">
    <source>
        <dbReference type="ARBA" id="ARBA00023125"/>
    </source>
</evidence>
<dbReference type="PANTHER" id="PTHR33217">
    <property type="entry name" value="TRANSPOSASE FOR INSERTION SEQUENCE ELEMENT IS1081"/>
    <property type="match status" value="1"/>
</dbReference>
<organism evidence="7 8">
    <name type="scientific">Spiroplasma ixodetis</name>
    <dbReference type="NCBI Taxonomy" id="2141"/>
    <lineage>
        <taxon>Bacteria</taxon>
        <taxon>Bacillati</taxon>
        <taxon>Mycoplasmatota</taxon>
        <taxon>Mollicutes</taxon>
        <taxon>Entomoplasmatales</taxon>
        <taxon>Spiroplasmataceae</taxon>
        <taxon>Spiroplasma</taxon>
    </lineage>
</organism>
<dbReference type="PROSITE" id="PS01007">
    <property type="entry name" value="TRANSPOSASE_MUTATOR"/>
    <property type="match status" value="1"/>
</dbReference>
<evidence type="ECO:0000256" key="5">
    <source>
        <dbReference type="ARBA" id="ARBA00023172"/>
    </source>
</evidence>
<keyword evidence="6" id="KW-0814">Transposable element</keyword>
<evidence type="ECO:0000256" key="2">
    <source>
        <dbReference type="ARBA" id="ARBA00010961"/>
    </source>
</evidence>
<accession>A0ABN7BTR0</accession>
<dbReference type="Proteomes" id="UP001473424">
    <property type="component" value="Chromosome"/>
</dbReference>
<gene>
    <name evidence="7" type="ORF">SAP269_00670</name>
</gene>
<keyword evidence="8" id="KW-1185">Reference proteome</keyword>
<protein>
    <recommendedName>
        <fullName evidence="6">Mutator family transposase</fullName>
    </recommendedName>
</protein>
<name>A0ABN7BTR0_9MOLU</name>
<comment type="similarity">
    <text evidence="2 6">Belongs to the transposase mutator family.</text>
</comment>
<dbReference type="EMBL" id="AP028955">
    <property type="protein sequence ID" value="BET37478.1"/>
    <property type="molecule type" value="Genomic_DNA"/>
</dbReference>
<keyword evidence="3 6" id="KW-0815">Transposition</keyword>